<keyword evidence="2" id="KW-1185">Reference proteome</keyword>
<dbReference type="AlphaFoldDB" id="A0A7L5BWE5"/>
<dbReference type="RefSeq" id="WP_165100395.1">
    <property type="nucleotide sequence ID" value="NZ_CP049056.1"/>
</dbReference>
<protein>
    <submittedName>
        <fullName evidence="1">Uncharacterized protein</fullName>
    </submittedName>
</protein>
<dbReference type="EMBL" id="CP049056">
    <property type="protein sequence ID" value="QIE56730.1"/>
    <property type="molecule type" value="Genomic_DNA"/>
</dbReference>
<evidence type="ECO:0000313" key="1">
    <source>
        <dbReference type="EMBL" id="QIE56730.1"/>
    </source>
</evidence>
<dbReference type="KEGG" id="hdh:G5B40_15590"/>
<name>A0A7L5BWE5_9RHOB</name>
<dbReference type="Proteomes" id="UP000503336">
    <property type="component" value="Chromosome"/>
</dbReference>
<organism evidence="1 2">
    <name type="scientific">Pikeienuella piscinae</name>
    <dbReference type="NCBI Taxonomy" id="2748098"/>
    <lineage>
        <taxon>Bacteria</taxon>
        <taxon>Pseudomonadati</taxon>
        <taxon>Pseudomonadota</taxon>
        <taxon>Alphaproteobacteria</taxon>
        <taxon>Rhodobacterales</taxon>
        <taxon>Paracoccaceae</taxon>
        <taxon>Pikeienuella</taxon>
    </lineage>
</organism>
<gene>
    <name evidence="1" type="ORF">G5B40_15590</name>
</gene>
<evidence type="ECO:0000313" key="2">
    <source>
        <dbReference type="Proteomes" id="UP000503336"/>
    </source>
</evidence>
<reference evidence="1 2" key="1">
    <citation type="submission" date="2020-02" db="EMBL/GenBank/DDBJ databases">
        <title>complete genome sequence of Rhodobacteraceae bacterium.</title>
        <authorList>
            <person name="Park J."/>
            <person name="Kim Y.-S."/>
            <person name="Kim K.-H."/>
        </authorList>
    </citation>
    <scope>NUCLEOTIDE SEQUENCE [LARGE SCALE GENOMIC DNA]</scope>
    <source>
        <strain evidence="1 2">RR4-56</strain>
    </source>
</reference>
<proteinExistence type="predicted"/>
<accession>A0A7L5BWE5</accession>
<sequence length="81" mass="9584">MSPIDHVLEHFPGQDATARRLYLRDEQFRSICEEFHMSIESLRRFEERSDAPTRPEIDDYRTLLRELGTEIRQYLAAADDG</sequence>